<feature type="compositionally biased region" description="Basic and acidic residues" evidence="11">
    <location>
        <begin position="1118"/>
        <end position="1128"/>
    </location>
</feature>
<feature type="compositionally biased region" description="Basic and acidic residues" evidence="11">
    <location>
        <begin position="344"/>
        <end position="422"/>
    </location>
</feature>
<reference evidence="14 15" key="1">
    <citation type="submission" date="2020-06" db="EMBL/GenBank/DDBJ databases">
        <authorList>
            <consortium name="Wellcome Sanger Institute Data Sharing"/>
        </authorList>
    </citation>
    <scope>NUCLEOTIDE SEQUENCE [LARGE SCALE GENOMIC DNA]</scope>
</reference>
<evidence type="ECO:0000256" key="9">
    <source>
        <dbReference type="ARBA" id="ARBA00047899"/>
    </source>
</evidence>
<feature type="region of interest" description="Disordered" evidence="11">
    <location>
        <begin position="1"/>
        <end position="35"/>
    </location>
</feature>
<keyword evidence="3" id="KW-0723">Serine/threonine-protein kinase</keyword>
<dbReference type="GO" id="GO:0005524">
    <property type="term" value="F:ATP binding"/>
    <property type="evidence" value="ECO:0007669"/>
    <property type="project" value="InterPro"/>
</dbReference>
<feature type="domain" description="Alpha-type protein kinase" evidence="13">
    <location>
        <begin position="1428"/>
        <end position="1659"/>
    </location>
</feature>
<dbReference type="GeneTree" id="ENSGT00940000158534"/>
<protein>
    <recommendedName>
        <fullName evidence="2">non-specific serine/threonine protein kinase</fullName>
        <ecNumber evidence="2">2.7.11.1</ecNumber>
    </recommendedName>
</protein>
<feature type="compositionally biased region" description="Low complexity" evidence="11">
    <location>
        <begin position="1183"/>
        <end position="1194"/>
    </location>
</feature>
<keyword evidence="4" id="KW-0808">Transferase</keyword>
<evidence type="ECO:0000256" key="2">
    <source>
        <dbReference type="ARBA" id="ARBA00012513"/>
    </source>
</evidence>
<dbReference type="SMART" id="SM00811">
    <property type="entry name" value="Alpha_kinase"/>
    <property type="match status" value="1"/>
</dbReference>
<dbReference type="Proteomes" id="UP000694580">
    <property type="component" value="Chromosome 17"/>
</dbReference>
<gene>
    <name evidence="14" type="primary">alpk3a</name>
</gene>
<feature type="region of interest" description="Disordered" evidence="11">
    <location>
        <begin position="268"/>
        <end position="425"/>
    </location>
</feature>
<dbReference type="RefSeq" id="XP_028813513.1">
    <property type="nucleotide sequence ID" value="XM_028957680.1"/>
</dbReference>
<feature type="region of interest" description="Disordered" evidence="11">
    <location>
        <begin position="1665"/>
        <end position="1740"/>
    </location>
</feature>
<dbReference type="GeneID" id="114766659"/>
<feature type="compositionally biased region" description="Basic and acidic residues" evidence="11">
    <location>
        <begin position="923"/>
        <end position="952"/>
    </location>
</feature>
<accession>A0AAY4C1K6</accession>
<feature type="compositionally biased region" description="Basic and acidic residues" evidence="11">
    <location>
        <begin position="1299"/>
        <end position="1308"/>
    </location>
</feature>
<evidence type="ECO:0000259" key="12">
    <source>
        <dbReference type="PROSITE" id="PS50835"/>
    </source>
</evidence>
<evidence type="ECO:0000256" key="1">
    <source>
        <dbReference type="ARBA" id="ARBA00008651"/>
    </source>
</evidence>
<reference evidence="14" key="2">
    <citation type="submission" date="2025-08" db="UniProtKB">
        <authorList>
            <consortium name="Ensembl"/>
        </authorList>
    </citation>
    <scope>IDENTIFICATION</scope>
</reference>
<dbReference type="CDD" id="cd16973">
    <property type="entry name" value="Alpha_kinase_ALPK3"/>
    <property type="match status" value="1"/>
</dbReference>
<feature type="region of interest" description="Disordered" evidence="11">
    <location>
        <begin position="995"/>
        <end position="1024"/>
    </location>
</feature>
<dbReference type="GO" id="GO:0055013">
    <property type="term" value="P:cardiac muscle cell development"/>
    <property type="evidence" value="ECO:0007669"/>
    <property type="project" value="TreeGrafter"/>
</dbReference>
<feature type="region of interest" description="Disordered" evidence="11">
    <location>
        <begin position="800"/>
        <end position="850"/>
    </location>
</feature>
<feature type="compositionally biased region" description="Low complexity" evidence="11">
    <location>
        <begin position="1286"/>
        <end position="1298"/>
    </location>
</feature>
<dbReference type="InterPro" id="IPR011009">
    <property type="entry name" value="Kinase-like_dom_sf"/>
</dbReference>
<evidence type="ECO:0000256" key="5">
    <source>
        <dbReference type="ARBA" id="ARBA00022737"/>
    </source>
</evidence>
<evidence type="ECO:0000256" key="3">
    <source>
        <dbReference type="ARBA" id="ARBA00022527"/>
    </source>
</evidence>
<dbReference type="Gene3D" id="2.60.40.10">
    <property type="entry name" value="Immunoglobulins"/>
    <property type="match status" value="2"/>
</dbReference>
<evidence type="ECO:0000259" key="13">
    <source>
        <dbReference type="PROSITE" id="PS51158"/>
    </source>
</evidence>
<dbReference type="FunFam" id="2.60.40.10:FF:000069">
    <property type="entry name" value="Alpha-protein kinase 3"/>
    <property type="match status" value="1"/>
</dbReference>
<feature type="compositionally biased region" description="Polar residues" evidence="11">
    <location>
        <begin position="334"/>
        <end position="343"/>
    </location>
</feature>
<comment type="catalytic activity">
    <reaction evidence="9">
        <text>L-threonyl-[protein] + ATP = O-phospho-L-threonyl-[protein] + ADP + H(+)</text>
        <dbReference type="Rhea" id="RHEA:46608"/>
        <dbReference type="Rhea" id="RHEA-COMP:11060"/>
        <dbReference type="Rhea" id="RHEA-COMP:11605"/>
        <dbReference type="ChEBI" id="CHEBI:15378"/>
        <dbReference type="ChEBI" id="CHEBI:30013"/>
        <dbReference type="ChEBI" id="CHEBI:30616"/>
        <dbReference type="ChEBI" id="CHEBI:61977"/>
        <dbReference type="ChEBI" id="CHEBI:456216"/>
        <dbReference type="EC" id="2.7.11.1"/>
    </reaction>
</comment>
<feature type="region of interest" description="Disordered" evidence="11">
    <location>
        <begin position="631"/>
        <end position="653"/>
    </location>
</feature>
<dbReference type="Ensembl" id="ENSDCDT00010033290.1">
    <property type="protein sequence ID" value="ENSDCDP00010026832.1"/>
    <property type="gene ID" value="ENSDCDG00010017066.1"/>
</dbReference>
<dbReference type="Pfam" id="PF02816">
    <property type="entry name" value="Alpha_kinase"/>
    <property type="match status" value="1"/>
</dbReference>
<feature type="compositionally biased region" description="Basic and acidic residues" evidence="11">
    <location>
        <begin position="822"/>
        <end position="835"/>
    </location>
</feature>
<feature type="domain" description="Ig-like" evidence="12">
    <location>
        <begin position="1312"/>
        <end position="1400"/>
    </location>
</feature>
<dbReference type="PANTHER" id="PTHR47091:SF1">
    <property type="entry name" value="ALPHA-PROTEIN KINASE 3"/>
    <property type="match status" value="1"/>
</dbReference>
<feature type="compositionally biased region" description="Polar residues" evidence="11">
    <location>
        <begin position="1685"/>
        <end position="1710"/>
    </location>
</feature>
<feature type="region of interest" description="Disordered" evidence="11">
    <location>
        <begin position="1100"/>
        <end position="1128"/>
    </location>
</feature>
<feature type="compositionally biased region" description="Basic and acidic residues" evidence="11">
    <location>
        <begin position="542"/>
        <end position="554"/>
    </location>
</feature>
<evidence type="ECO:0000256" key="6">
    <source>
        <dbReference type="ARBA" id="ARBA00022777"/>
    </source>
</evidence>
<evidence type="ECO:0000256" key="7">
    <source>
        <dbReference type="ARBA" id="ARBA00023157"/>
    </source>
</evidence>
<dbReference type="GO" id="GO:0004674">
    <property type="term" value="F:protein serine/threonine kinase activity"/>
    <property type="evidence" value="ECO:0007669"/>
    <property type="project" value="UniProtKB-KW"/>
</dbReference>
<dbReference type="PANTHER" id="PTHR47091">
    <property type="entry name" value="ALPHA-PROTEIN KINASE 2-RELATED"/>
    <property type="match status" value="1"/>
</dbReference>
<dbReference type="Pfam" id="PF07679">
    <property type="entry name" value="I-set"/>
    <property type="match status" value="2"/>
</dbReference>
<proteinExistence type="inferred from homology"/>
<dbReference type="FunFam" id="3.20.200.10:FF:000003">
    <property type="entry name" value="alpha-protein kinase 3"/>
    <property type="match status" value="1"/>
</dbReference>
<evidence type="ECO:0000256" key="4">
    <source>
        <dbReference type="ARBA" id="ARBA00022679"/>
    </source>
</evidence>
<feature type="domain" description="Ig-like" evidence="12">
    <location>
        <begin position="75"/>
        <end position="166"/>
    </location>
</feature>
<keyword evidence="7" id="KW-1015">Disulfide bond</keyword>
<keyword evidence="5" id="KW-0677">Repeat</keyword>
<dbReference type="GO" id="GO:0005634">
    <property type="term" value="C:nucleus"/>
    <property type="evidence" value="ECO:0007669"/>
    <property type="project" value="TreeGrafter"/>
</dbReference>
<comment type="similarity">
    <text evidence="1">Belongs to the protein kinase superfamily. Alpha-type protein kinase family. ALPK subfamily.</text>
</comment>
<dbReference type="EC" id="2.7.11.1" evidence="2"/>
<dbReference type="PROSITE" id="PS50835">
    <property type="entry name" value="IG_LIKE"/>
    <property type="match status" value="2"/>
</dbReference>
<dbReference type="InterPro" id="IPR003598">
    <property type="entry name" value="Ig_sub2"/>
</dbReference>
<dbReference type="SUPFAM" id="SSF56112">
    <property type="entry name" value="Protein kinase-like (PK-like)"/>
    <property type="match status" value="1"/>
</dbReference>
<reference evidence="14" key="3">
    <citation type="submission" date="2025-09" db="UniProtKB">
        <authorList>
            <consortium name="Ensembl"/>
        </authorList>
    </citation>
    <scope>IDENTIFICATION</scope>
</reference>
<feature type="region of interest" description="Disordered" evidence="11">
    <location>
        <begin position="1261"/>
        <end position="1310"/>
    </location>
</feature>
<dbReference type="InterPro" id="IPR003599">
    <property type="entry name" value="Ig_sub"/>
</dbReference>
<dbReference type="SMART" id="SM00408">
    <property type="entry name" value="IGc2"/>
    <property type="match status" value="2"/>
</dbReference>
<feature type="region of interest" description="Disordered" evidence="11">
    <location>
        <begin position="531"/>
        <end position="571"/>
    </location>
</feature>
<dbReference type="InterPro" id="IPR004166">
    <property type="entry name" value="a-kinase_dom"/>
</dbReference>
<dbReference type="InterPro" id="IPR013783">
    <property type="entry name" value="Ig-like_fold"/>
</dbReference>
<keyword evidence="15" id="KW-1185">Reference proteome</keyword>
<feature type="region of interest" description="Disordered" evidence="11">
    <location>
        <begin position="923"/>
        <end position="961"/>
    </location>
</feature>
<evidence type="ECO:0000256" key="11">
    <source>
        <dbReference type="SAM" id="MobiDB-lite"/>
    </source>
</evidence>
<dbReference type="PROSITE" id="PS51158">
    <property type="entry name" value="ALPHA_KINASE"/>
    <property type="match status" value="1"/>
</dbReference>
<evidence type="ECO:0000256" key="10">
    <source>
        <dbReference type="ARBA" id="ARBA00048679"/>
    </source>
</evidence>
<organism evidence="14 15">
    <name type="scientific">Denticeps clupeoides</name>
    <name type="common">denticle herring</name>
    <dbReference type="NCBI Taxonomy" id="299321"/>
    <lineage>
        <taxon>Eukaryota</taxon>
        <taxon>Metazoa</taxon>
        <taxon>Chordata</taxon>
        <taxon>Craniata</taxon>
        <taxon>Vertebrata</taxon>
        <taxon>Euteleostomi</taxon>
        <taxon>Actinopterygii</taxon>
        <taxon>Neopterygii</taxon>
        <taxon>Teleostei</taxon>
        <taxon>Clupei</taxon>
        <taxon>Clupeiformes</taxon>
        <taxon>Denticipitoidei</taxon>
        <taxon>Denticipitidae</taxon>
        <taxon>Denticeps</taxon>
    </lineage>
</organism>
<evidence type="ECO:0000313" key="15">
    <source>
        <dbReference type="Proteomes" id="UP000694580"/>
    </source>
</evidence>
<evidence type="ECO:0000256" key="8">
    <source>
        <dbReference type="ARBA" id="ARBA00023319"/>
    </source>
</evidence>
<feature type="region of interest" description="Disordered" evidence="11">
    <location>
        <begin position="185"/>
        <end position="245"/>
    </location>
</feature>
<dbReference type="InterPro" id="IPR036179">
    <property type="entry name" value="Ig-like_dom_sf"/>
</dbReference>
<comment type="catalytic activity">
    <reaction evidence="10">
        <text>L-seryl-[protein] + ATP = O-phospho-L-seryl-[protein] + ADP + H(+)</text>
        <dbReference type="Rhea" id="RHEA:17989"/>
        <dbReference type="Rhea" id="RHEA-COMP:9863"/>
        <dbReference type="Rhea" id="RHEA-COMP:11604"/>
        <dbReference type="ChEBI" id="CHEBI:15378"/>
        <dbReference type="ChEBI" id="CHEBI:29999"/>
        <dbReference type="ChEBI" id="CHEBI:30616"/>
        <dbReference type="ChEBI" id="CHEBI:83421"/>
        <dbReference type="ChEBI" id="CHEBI:456216"/>
        <dbReference type="EC" id="2.7.11.1"/>
    </reaction>
</comment>
<feature type="compositionally biased region" description="Basic and acidic residues" evidence="11">
    <location>
        <begin position="185"/>
        <end position="205"/>
    </location>
</feature>
<keyword evidence="8" id="KW-0393">Immunoglobulin domain</keyword>
<keyword evidence="6" id="KW-0418">Kinase</keyword>
<feature type="compositionally biased region" description="Polar residues" evidence="11">
    <location>
        <begin position="1"/>
        <end position="29"/>
    </location>
</feature>
<feature type="region of interest" description="Disordered" evidence="11">
    <location>
        <begin position="1162"/>
        <end position="1212"/>
    </location>
</feature>
<name>A0AAY4C1K6_9TELE</name>
<dbReference type="InterPro" id="IPR013098">
    <property type="entry name" value="Ig_I-set"/>
</dbReference>
<sequence>MTSRRPMTRSYSGNGRSNSQNGEEMSSPNVRADSRNYLSSVRPENSYSSHRYSHYRPARSTFCSVMSQLTEETQPSFETTLKSKAVSESCNVKFTCVVTGYPAPEITWYKDDAELDRYCGLPKYEIFHSGKSHTLHIYNCTLDDAAIYQASARNNKGIVSCSGVLEVGDMNEYKIHQRFFAKLKQKAENKRREQEESRRRGKENIQQEQLNALSQDRILRKRRSPGGTDPLSSPPSAQEEEEPITTQEVMVVENPVDETNGAVVGKTPDMVKENQDSNHLPNGVEIISRSSPTKEKMSKKKIRISNGFDEGTVISSQSSGKDKDTNSEGISLAQYLTETLQSQAREESARLHETMEVDSERQHESDKEHAKVRERLRDEERQREKERERLRESEQTRDIELSPKAESKRGESKHSAKKESESKSSITSVFYSLKDIFFGKNKKDLKAPEDSKGSHQSHMVSEEVLLPTSQIRVTQPDIPSGVNNAIPEAAVTMEVDEPAGLHLNKELAQQSPSPQEEPVVQESLGLSNVHGVTFINTDSDTAPEKASEDLKHLSEQQTEIPGDGKNKVVPTSSPPMPFKATDDHTQTKWHETPVLEDSFTGPLESEATDFVPMMNQVAEDTGGIPATVEGQQEALPSGQGASDLESAASFTTPSEMSVKVPVTITTMEPMAQEDLHVEDLKLHERVNPVPIDGQEKGKSEITDVGSVLVDQYDIDEQYMESADSEESNGGMYLEKNEETEKLVEKKLSRNDQPFQNTYSPKEKTLLSPEMEVRTEYSQENILPIPTLLVLLEERHDIGVDDQAKKSNLPPQQSADLEEMETEESKDLLEHAEVSSHGESTIVITPPNSQSEIVTENAGVLEEAEKAMPEIKVVVSEEPLVQKDVETETPDLALEEAPPMRVTLDEEQECVNVAVNCFTESEEVLRPPAEAEEHLLDKDNSDSQTWTHDEGVETSHSSSSENRVLALPAENLPTTPQRAPGNHVTTLSAGIQEVAQQSQEQGECDGQEPAEISTGWSRKKDSSIPMISISPTDYEVTSICVQDTSPDTAPATNVEIPKTPVFDIPPISVSCVKSTADTSEGELKQSLTSILRGVKETLDNESGSVKLESPAVEQKSVTSHKEPETQVDQLQKDKPVLDKLAVKPPVAPTMSPSSLRRLLAKNNSSSETALTGDPDKKGEDSGGSTPTSSLSCESSPKLRRRDSLTLIRSATPEELASGARRKIYLSKMKDDTEGSLDNQGRKDAPYMSPNQARRAAFLQAQAAGQQTPPMERRSPLLSRRKATLEVPKTQETPETTKGTKPTEQDKQDPFKAPQVIRKIRGEPFSDATGHLKLWCQFFNVLSDSFIKWYRDEVELLEVKRSAGDESPFALAIVQASSRDCGVYTCTIKNDYGSDTTDFLLSPDILTELLLKEDTEAGEEIEMTPLLFTKGLADSGYWGNKFFGRIITQEMHLGESCVHKTCRVKVIYGLDPIFESGSMCIIKVRNPIAYGTKEENSLIERNQEIIKQECKVQNTLREYCKIFAAEARVIENFGFALEVIPVYLMYRPANTVPYATVEADLKGVYLRYCLIDASGRLISRTTSEVEQKCCTFQHWIHQWTNGNLLATQIEGVDSKITNIRIATKSKGYQGLTEEASPKMLEQFLTQHQCNYYCGLLGLRPLKSVDSLQQPAKMKGSRSPLLNRKVGTGSSSPQLQKKGLSSPQMAKKSSTSPKVARKTGETEDTNAPTKHKTVEIPKTVRMR</sequence>
<evidence type="ECO:0000313" key="14">
    <source>
        <dbReference type="Ensembl" id="ENSDCDP00010026832.1"/>
    </source>
</evidence>
<dbReference type="InterPro" id="IPR007110">
    <property type="entry name" value="Ig-like_dom"/>
</dbReference>
<feature type="compositionally biased region" description="Polar residues" evidence="11">
    <location>
        <begin position="836"/>
        <end position="850"/>
    </location>
</feature>
<dbReference type="SMART" id="SM00409">
    <property type="entry name" value="IG"/>
    <property type="match status" value="2"/>
</dbReference>
<dbReference type="SUPFAM" id="SSF48726">
    <property type="entry name" value="Immunoglobulin"/>
    <property type="match status" value="2"/>
</dbReference>
<dbReference type="Gene3D" id="3.20.200.10">
    <property type="entry name" value="MHCK/EF2 kinase"/>
    <property type="match status" value="1"/>
</dbReference>